<gene>
    <name evidence="3" type="ORF">BJ968_000078</name>
</gene>
<evidence type="ECO:0000259" key="2">
    <source>
        <dbReference type="Pfam" id="PF12697"/>
    </source>
</evidence>
<name>A0A7Y9ARA1_9ACTN</name>
<evidence type="ECO:0000313" key="3">
    <source>
        <dbReference type="EMBL" id="NYD20538.1"/>
    </source>
</evidence>
<dbReference type="PANTHER" id="PTHR37017">
    <property type="entry name" value="AB HYDROLASE-1 DOMAIN-CONTAINING PROTEIN-RELATED"/>
    <property type="match status" value="1"/>
</dbReference>
<proteinExistence type="predicted"/>
<sequence length="295" mass="30454">MNPEPSTTPGTDPDSRPQTSTARKAARFARRPVLAAALAAPLAALGAGTSAAAAPTTAPGRGRPTIVLVHGAFADASGWNAVIERLQRCGYTCIAPANPLRGLASDADYLRTFLSTLTGPLVLVGHSYGGAVITNAATGNPHVKALVYAAAYGLAQGESVAAANELGGGHSDVVENLVLRPFPGSGTQNADAYVDPTQFRRIFAGDLPEKQVAVMAATQRPGVLSSLIEPSGVPAWKTIPSSYVVATRDGLIPVPAQFAMAERMKAEVTKVRSSHVVMMSHPDEVTAVIRSAAGR</sequence>
<dbReference type="AlphaFoldDB" id="A0A7Y9ARA1"/>
<evidence type="ECO:0000313" key="4">
    <source>
        <dbReference type="Proteomes" id="UP000521922"/>
    </source>
</evidence>
<dbReference type="SUPFAM" id="SSF53474">
    <property type="entry name" value="alpha/beta-Hydrolases"/>
    <property type="match status" value="1"/>
</dbReference>
<accession>A0A7Y9ARA1</accession>
<dbReference type="Pfam" id="PF12697">
    <property type="entry name" value="Abhydrolase_6"/>
    <property type="match status" value="1"/>
</dbReference>
<reference evidence="3 4" key="1">
    <citation type="submission" date="2020-07" db="EMBL/GenBank/DDBJ databases">
        <title>Sequencing the genomes of 1000 actinobacteria strains.</title>
        <authorList>
            <person name="Klenk H.-P."/>
        </authorList>
    </citation>
    <scope>NUCLEOTIDE SEQUENCE [LARGE SCALE GENOMIC DNA]</scope>
    <source>
        <strain evidence="3 4">DSM 7487</strain>
    </source>
</reference>
<organism evidence="3 4">
    <name type="scientific">Kineococcus aurantiacus</name>
    <dbReference type="NCBI Taxonomy" id="37633"/>
    <lineage>
        <taxon>Bacteria</taxon>
        <taxon>Bacillati</taxon>
        <taxon>Actinomycetota</taxon>
        <taxon>Actinomycetes</taxon>
        <taxon>Kineosporiales</taxon>
        <taxon>Kineosporiaceae</taxon>
        <taxon>Kineococcus</taxon>
    </lineage>
</organism>
<evidence type="ECO:0000256" key="1">
    <source>
        <dbReference type="SAM" id="MobiDB-lite"/>
    </source>
</evidence>
<dbReference type="InterPro" id="IPR052897">
    <property type="entry name" value="Sec-Metab_Biosynth_Hydrolase"/>
</dbReference>
<keyword evidence="4" id="KW-1185">Reference proteome</keyword>
<dbReference type="GO" id="GO:0003824">
    <property type="term" value="F:catalytic activity"/>
    <property type="evidence" value="ECO:0007669"/>
    <property type="project" value="UniProtKB-ARBA"/>
</dbReference>
<dbReference type="PROSITE" id="PS51318">
    <property type="entry name" value="TAT"/>
    <property type="match status" value="1"/>
</dbReference>
<dbReference type="Proteomes" id="UP000521922">
    <property type="component" value="Unassembled WGS sequence"/>
</dbReference>
<feature type="compositionally biased region" description="Polar residues" evidence="1">
    <location>
        <begin position="1"/>
        <end position="22"/>
    </location>
</feature>
<dbReference type="Gene3D" id="3.40.50.1820">
    <property type="entry name" value="alpha/beta hydrolase"/>
    <property type="match status" value="1"/>
</dbReference>
<dbReference type="InterPro" id="IPR006311">
    <property type="entry name" value="TAT_signal"/>
</dbReference>
<protein>
    <submittedName>
        <fullName evidence="3">Pimeloyl-ACP methyl ester carboxylesterase</fullName>
    </submittedName>
</protein>
<feature type="region of interest" description="Disordered" evidence="1">
    <location>
        <begin position="1"/>
        <end position="25"/>
    </location>
</feature>
<dbReference type="InterPro" id="IPR000073">
    <property type="entry name" value="AB_hydrolase_1"/>
</dbReference>
<dbReference type="InterPro" id="IPR029058">
    <property type="entry name" value="AB_hydrolase_fold"/>
</dbReference>
<feature type="domain" description="AB hydrolase-1" evidence="2">
    <location>
        <begin position="66"/>
        <end position="287"/>
    </location>
</feature>
<dbReference type="RefSeq" id="WP_218884653.1">
    <property type="nucleotide sequence ID" value="NZ_BAAAGN010000002.1"/>
</dbReference>
<dbReference type="PANTHER" id="PTHR37017:SF11">
    <property type="entry name" value="ESTERASE_LIPASE_THIOESTERASE DOMAIN-CONTAINING PROTEIN"/>
    <property type="match status" value="1"/>
</dbReference>
<comment type="caution">
    <text evidence="3">The sequence shown here is derived from an EMBL/GenBank/DDBJ whole genome shotgun (WGS) entry which is preliminary data.</text>
</comment>
<dbReference type="EMBL" id="JACCBB010000001">
    <property type="protein sequence ID" value="NYD20538.1"/>
    <property type="molecule type" value="Genomic_DNA"/>
</dbReference>